<keyword evidence="2" id="KW-1185">Reference proteome</keyword>
<accession>A0A562SMT0</accession>
<gene>
    <name evidence="1" type="ORF">LX66_5126</name>
</gene>
<dbReference type="RefSeq" id="WP_145718744.1">
    <property type="nucleotide sequence ID" value="NZ_BAAAFY010000006.1"/>
</dbReference>
<reference evidence="1 2" key="1">
    <citation type="journal article" date="2013" name="Stand. Genomic Sci.">
        <title>Genomic Encyclopedia of Type Strains, Phase I: The one thousand microbial genomes (KMG-I) project.</title>
        <authorList>
            <person name="Kyrpides N.C."/>
            <person name="Woyke T."/>
            <person name="Eisen J.A."/>
            <person name="Garrity G."/>
            <person name="Lilburn T.G."/>
            <person name="Beck B.J."/>
            <person name="Whitman W.B."/>
            <person name="Hugenholtz P."/>
            <person name="Klenk H.P."/>
        </authorList>
    </citation>
    <scope>NUCLEOTIDE SEQUENCE [LARGE SCALE GENOMIC DNA]</scope>
    <source>
        <strain evidence="1 2">DSM 13484</strain>
    </source>
</reference>
<dbReference type="AlphaFoldDB" id="A0A562SMT0"/>
<sequence length="208" mass="23554">MSSSNTNFLYTSDPGLILGFHGCEKSVRNAVVSGRKMLKASENEYDWLGCGFYFWQNNYDRTLEFAKNPPGKKKYKHPSVLGAILSLGNCLDLMDAKYIKSLKISYETLEQTAAIEGKQLPRNKNPKGVNNSKDRVLRALDCYVIESIHKAMQAQATYPFDSTRGAFVEGVPIYKNAGFNEKTHIQICIRNPNCIKGFFIPRQEVKWP</sequence>
<protein>
    <submittedName>
        <fullName evidence="1">Uncharacterized protein</fullName>
    </submittedName>
</protein>
<dbReference type="SUPFAM" id="SSF56399">
    <property type="entry name" value="ADP-ribosylation"/>
    <property type="match status" value="1"/>
</dbReference>
<dbReference type="OrthoDB" id="9800843at2"/>
<evidence type="ECO:0000313" key="1">
    <source>
        <dbReference type="EMBL" id="TWI82552.1"/>
    </source>
</evidence>
<name>A0A562SMT0_CHIJA</name>
<proteinExistence type="predicted"/>
<dbReference type="EMBL" id="VLLG01000006">
    <property type="protein sequence ID" value="TWI82552.1"/>
    <property type="molecule type" value="Genomic_DNA"/>
</dbReference>
<organism evidence="1 2">
    <name type="scientific">Chitinophaga japonensis</name>
    <name type="common">Flexibacter japonensis</name>
    <dbReference type="NCBI Taxonomy" id="104662"/>
    <lineage>
        <taxon>Bacteria</taxon>
        <taxon>Pseudomonadati</taxon>
        <taxon>Bacteroidota</taxon>
        <taxon>Chitinophagia</taxon>
        <taxon>Chitinophagales</taxon>
        <taxon>Chitinophagaceae</taxon>
        <taxon>Chitinophaga</taxon>
    </lineage>
</organism>
<comment type="caution">
    <text evidence="1">The sequence shown here is derived from an EMBL/GenBank/DDBJ whole genome shotgun (WGS) entry which is preliminary data.</text>
</comment>
<evidence type="ECO:0000313" key="2">
    <source>
        <dbReference type="Proteomes" id="UP000316778"/>
    </source>
</evidence>
<dbReference type="Proteomes" id="UP000316778">
    <property type="component" value="Unassembled WGS sequence"/>
</dbReference>